<evidence type="ECO:0000256" key="1">
    <source>
        <dbReference type="SAM" id="MobiDB-lite"/>
    </source>
</evidence>
<sequence length="62" mass="6616">MIFRKRKSKKAEPSFAKAASFADLRFAEGFGKARVASATKAESDGQSPPSFPPSLKQSVATP</sequence>
<proteinExistence type="predicted"/>
<dbReference type="Proteomes" id="UP000230760">
    <property type="component" value="Unassembled WGS sequence"/>
</dbReference>
<comment type="caution">
    <text evidence="2">The sequence shown here is derived from an EMBL/GenBank/DDBJ whole genome shotgun (WGS) entry which is preliminary data.</text>
</comment>
<feature type="region of interest" description="Disordered" evidence="1">
    <location>
        <begin position="35"/>
        <end position="62"/>
    </location>
</feature>
<dbReference type="EMBL" id="PFPB01000013">
    <property type="protein sequence ID" value="PIZ89202.1"/>
    <property type="molecule type" value="Genomic_DNA"/>
</dbReference>
<protein>
    <submittedName>
        <fullName evidence="2">Uncharacterized protein</fullName>
    </submittedName>
</protein>
<accession>A0A2M7UZ12</accession>
<dbReference type="AlphaFoldDB" id="A0A2M7UZ12"/>
<name>A0A2M7UZ12_9BACT</name>
<evidence type="ECO:0000313" key="2">
    <source>
        <dbReference type="EMBL" id="PIZ89202.1"/>
    </source>
</evidence>
<reference evidence="3" key="1">
    <citation type="submission" date="2017-09" db="EMBL/GenBank/DDBJ databases">
        <title>Depth-based differentiation of microbial function through sediment-hosted aquifers and enrichment of novel symbionts in the deep terrestrial subsurface.</title>
        <authorList>
            <person name="Probst A.J."/>
            <person name="Ladd B."/>
            <person name="Jarett J.K."/>
            <person name="Geller-Mcgrath D.E."/>
            <person name="Sieber C.M.K."/>
            <person name="Emerson J.B."/>
            <person name="Anantharaman K."/>
            <person name="Thomas B.C."/>
            <person name="Malmstrom R."/>
            <person name="Stieglmeier M."/>
            <person name="Klingl A."/>
            <person name="Woyke T."/>
            <person name="Ryan C.M."/>
            <person name="Banfield J.F."/>
        </authorList>
    </citation>
    <scope>NUCLEOTIDE SEQUENCE [LARGE SCALE GENOMIC DNA]</scope>
</reference>
<evidence type="ECO:0000313" key="3">
    <source>
        <dbReference type="Proteomes" id="UP000230760"/>
    </source>
</evidence>
<gene>
    <name evidence="2" type="ORF">COX90_00555</name>
</gene>
<organism evidence="2 3">
    <name type="scientific">Candidatus Nealsonbacteria bacterium CG_4_10_14_0_2_um_filter_38_17</name>
    <dbReference type="NCBI Taxonomy" id="1974680"/>
    <lineage>
        <taxon>Bacteria</taxon>
        <taxon>Candidatus Nealsoniibacteriota</taxon>
    </lineage>
</organism>